<name>A0AAN5AMH4_9BACT</name>
<sequence>MTIKQVAIQLLNQLDSVIKQMTATEYQSPIDVLGKGSIGQHVRHTLEFFTCLESGLPKGIVNYDERERKLALENDPVTALKAIQEIQKFILNTENQKLSLEGKYLGDEGEMSFSVESNFERELAYNIEHTVHHMAMMRVGYRLLFPNIKVPEHFGVASSTVAHQKIK</sequence>
<dbReference type="Gene3D" id="1.20.120.450">
    <property type="entry name" value="dinb family like domain"/>
    <property type="match status" value="1"/>
</dbReference>
<dbReference type="AlphaFoldDB" id="A0AAN5AMH4"/>
<evidence type="ECO:0008006" key="3">
    <source>
        <dbReference type="Google" id="ProtNLM"/>
    </source>
</evidence>
<organism evidence="1 2">
    <name type="scientific">Persicobacter diffluens</name>
    <dbReference type="NCBI Taxonomy" id="981"/>
    <lineage>
        <taxon>Bacteria</taxon>
        <taxon>Pseudomonadati</taxon>
        <taxon>Bacteroidota</taxon>
        <taxon>Cytophagia</taxon>
        <taxon>Cytophagales</taxon>
        <taxon>Persicobacteraceae</taxon>
        <taxon>Persicobacter</taxon>
    </lineage>
</organism>
<comment type="caution">
    <text evidence="1">The sequence shown here is derived from an EMBL/GenBank/DDBJ whole genome shotgun (WGS) entry which is preliminary data.</text>
</comment>
<dbReference type="InterPro" id="IPR034660">
    <property type="entry name" value="DinB/YfiT-like"/>
</dbReference>
<evidence type="ECO:0000313" key="1">
    <source>
        <dbReference type="EMBL" id="GJM62396.1"/>
    </source>
</evidence>
<dbReference type="RefSeq" id="WP_060684990.1">
    <property type="nucleotide sequence ID" value="NZ_BQKE01000001.1"/>
</dbReference>
<protein>
    <recommendedName>
        <fullName evidence="3">DinB family protein</fullName>
    </recommendedName>
</protein>
<gene>
    <name evidence="1" type="ORF">PEDI_29480</name>
</gene>
<dbReference type="EMBL" id="BQKE01000001">
    <property type="protein sequence ID" value="GJM62396.1"/>
    <property type="molecule type" value="Genomic_DNA"/>
</dbReference>
<reference evidence="1 2" key="1">
    <citation type="submission" date="2021-12" db="EMBL/GenBank/DDBJ databases">
        <title>Genome sequencing of bacteria with rrn-lacking chromosome and rrn-plasmid.</title>
        <authorList>
            <person name="Anda M."/>
            <person name="Iwasaki W."/>
        </authorList>
    </citation>
    <scope>NUCLEOTIDE SEQUENCE [LARGE SCALE GENOMIC DNA]</scope>
    <source>
        <strain evidence="1 2">NBRC 15940</strain>
    </source>
</reference>
<dbReference type="PANTHER" id="PTHR39473">
    <property type="match status" value="1"/>
</dbReference>
<keyword evidence="2" id="KW-1185">Reference proteome</keyword>
<dbReference type="PANTHER" id="PTHR39473:SF1">
    <property type="entry name" value="DINB-LIKE DOMAIN-CONTAINING PROTEIN"/>
    <property type="match status" value="1"/>
</dbReference>
<proteinExistence type="predicted"/>
<evidence type="ECO:0000313" key="2">
    <source>
        <dbReference type="Proteomes" id="UP001310022"/>
    </source>
</evidence>
<dbReference type="Proteomes" id="UP001310022">
    <property type="component" value="Unassembled WGS sequence"/>
</dbReference>
<accession>A0AAN5AMH4</accession>
<dbReference type="SUPFAM" id="SSF109854">
    <property type="entry name" value="DinB/YfiT-like putative metalloenzymes"/>
    <property type="match status" value="1"/>
</dbReference>